<dbReference type="OrthoDB" id="10042665at2759"/>
<evidence type="ECO:0000313" key="3">
    <source>
        <dbReference type="EMBL" id="POS80957.1"/>
    </source>
</evidence>
<dbReference type="SUPFAM" id="SSF52540">
    <property type="entry name" value="P-loop containing nucleoside triphosphate hydrolases"/>
    <property type="match status" value="1"/>
</dbReference>
<feature type="region of interest" description="Disordered" evidence="1">
    <location>
        <begin position="1"/>
        <end position="133"/>
    </location>
</feature>
<feature type="region of interest" description="Disordered" evidence="1">
    <location>
        <begin position="1328"/>
        <end position="1448"/>
    </location>
</feature>
<feature type="compositionally biased region" description="Polar residues" evidence="1">
    <location>
        <begin position="1422"/>
        <end position="1436"/>
    </location>
</feature>
<dbReference type="PANTHER" id="PTHR46411">
    <property type="entry name" value="FAMILY ATPASE, PUTATIVE-RELATED"/>
    <property type="match status" value="1"/>
</dbReference>
<feature type="compositionally biased region" description="Polar residues" evidence="1">
    <location>
        <begin position="1375"/>
        <end position="1394"/>
    </location>
</feature>
<feature type="domain" description="AAA+ ATPase" evidence="2">
    <location>
        <begin position="972"/>
        <end position="1099"/>
    </location>
</feature>
<feature type="region of interest" description="Disordered" evidence="1">
    <location>
        <begin position="539"/>
        <end position="566"/>
    </location>
</feature>
<reference evidence="3" key="1">
    <citation type="submission" date="2017-09" db="EMBL/GenBank/DDBJ databases">
        <title>Polyketide synthases of a Diaporthe helianthi virulent isolate.</title>
        <authorList>
            <person name="Baroncelli R."/>
        </authorList>
    </citation>
    <scope>NUCLEOTIDE SEQUENCE [LARGE SCALE GENOMIC DNA]</scope>
    <source>
        <strain evidence="3">7/96</strain>
    </source>
</reference>
<dbReference type="InterPro" id="IPR027417">
    <property type="entry name" value="P-loop_NTPase"/>
</dbReference>
<dbReference type="CDD" id="cd19481">
    <property type="entry name" value="RecA-like_protease"/>
    <property type="match status" value="1"/>
</dbReference>
<dbReference type="EMBL" id="MAVT02000025">
    <property type="protein sequence ID" value="POS80957.1"/>
    <property type="molecule type" value="Genomic_DNA"/>
</dbReference>
<feature type="region of interest" description="Disordered" evidence="1">
    <location>
        <begin position="433"/>
        <end position="464"/>
    </location>
</feature>
<dbReference type="InterPro" id="IPR003959">
    <property type="entry name" value="ATPase_AAA_core"/>
</dbReference>
<dbReference type="GO" id="GO:0005524">
    <property type="term" value="F:ATP binding"/>
    <property type="evidence" value="ECO:0007669"/>
    <property type="project" value="InterPro"/>
</dbReference>
<sequence>MSISQKEASEVPVLDVSAKQNPRQADESPPTDETMSPKNDPAISSSSMPEEQVATQKPVAGSQKATSEPQSQLSHEKPVTKTGGDRPSQYDLELRAMQERLLQLEALTMRRSRDFRSHKPRKGKKTDMVEDDPMEDDKEFRKFVRKAPYGKRWVEKAEARAEATTEERKEFGKAPNKALYPKRPQNDTMYHVSKEGTMLEGDQFDVIFRGDADYGANYGGQFIFGDDSHIRRLHEPNPHQGVRPPSAIRPIYKEPEIHGSKEKLFDNSPLWRIRVPPNEWDTSDTDEWSTDTSTRSKDFNYYRARLRGDFEWELDRLNAQVRRYRMHQEKKQARLLADRAKEENARMEKELEKGSRQYSTHRPSAKPVGRHGMPSLNFVDWYWFKTARRMEAEVSFAIDVLLGEPKTSDTHQGLNVPGETSHIDSKTAAVDLDSTASTRKTESTQDASMKDGTQWNGQGPLPERIRINSKPIMDNLSKVHGKEIFAQKENRASVVILRPFRMLDHYGKEINELSSKLEETALADVAPAVADTATQAPEAAKVTATTTEHENSAGAGPVHATITTQKPLMDPSKEAELRDHLGCLIEFIDEYIGKKTNYLNSVHCEKIVFSHISYLFTPGTVVMSSNGKQAYRVASLRSKRHRVADPWAAYRDSVLKTDKDDDRSDITIKCISVHFDGRNLGPLVTTFGFNKFDGEKDVTSLEIYPLRFHILKEINERRLKSAGDAAVGSREDALESGLQELRARLIERGRLFVSTAGVKHMHYAGVTVDKREEVESQVIIDFEEAYSSESRKQWRPEIGRLVGTVLDPEPSEPSRGCDGPCCWQENVHDDSYVEVKRNLDFMNNMMAEIRETPHRLPSVTIFPRPLKETESEVNALTDDELIIMSRSVPGFVLRDRSWDLDNLLEIKHFSDKNTETADDDDLDEDFHGAFGQLVLPGGHKKMVLSLISQHFRNKESTDNKDEQLDIVRGKGKGLIILLHGAPGVGKTTTAEGVAEVFKKPLFQITCGDLGSSPKEVEAALVTNFALANRWGCILLLDEADVFLAERRREDFNRNGMVAVFLRVLEYYAGILFLTTNRIGDFDEAFASRIHMSLHYPALDEVSTVKVFRLNLNLIKNRLKERVKIEEDEIIAAALKHWREQKDARWNGRQIRNACQTALALAEFDAQPKGQKYNIKEKSSTKINLKLTHLKVVSDAYLEFTEYLKAVHGADAEGRAKESGLRALDTLIDAMSRERARNKDAGGRSSGQEDRSEVNRSPLHGFKLGSESHSYQHTPGAPVPSSSADPRQYDYGHSPYYGVHPHAVQQHPRDVHLAQAPGHNMQFAQGHHAGSQFLGDPQRGPPPAHHHQGLPQGSHFQSPQAYSGGGGQVQGQYQVPSAQGQPPTQQRYPSPQEASYPSAMGPSHSTGPLTPVSTPYHGGGSHGSESQRISGGWTTPDQAGEGHGPGQRF</sequence>
<dbReference type="InterPro" id="IPR003593">
    <property type="entry name" value="AAA+_ATPase"/>
</dbReference>
<gene>
    <name evidence="3" type="ORF">DHEL01_v200630</name>
</gene>
<dbReference type="Gene3D" id="3.40.50.300">
    <property type="entry name" value="P-loop containing nucleotide triphosphate hydrolases"/>
    <property type="match status" value="1"/>
</dbReference>
<dbReference type="SMART" id="SM00382">
    <property type="entry name" value="AAA"/>
    <property type="match status" value="1"/>
</dbReference>
<dbReference type="GO" id="GO:0016887">
    <property type="term" value="F:ATP hydrolysis activity"/>
    <property type="evidence" value="ECO:0007669"/>
    <property type="project" value="InterPro"/>
</dbReference>
<feature type="compositionally biased region" description="Polar residues" evidence="1">
    <location>
        <begin position="434"/>
        <end position="457"/>
    </location>
</feature>
<accession>A0A2P5IEP0</accession>
<dbReference type="STRING" id="158607.A0A2P5IEP0"/>
<feature type="compositionally biased region" description="Polar residues" evidence="1">
    <location>
        <begin position="63"/>
        <end position="73"/>
    </location>
</feature>
<feature type="region of interest" description="Disordered" evidence="1">
    <location>
        <begin position="165"/>
        <end position="184"/>
    </location>
</feature>
<name>A0A2P5IEP0_DIAHE</name>
<feature type="compositionally biased region" description="Polar residues" evidence="1">
    <location>
        <begin position="1402"/>
        <end position="1412"/>
    </location>
</feature>
<dbReference type="Pfam" id="PF00004">
    <property type="entry name" value="AAA"/>
    <property type="match status" value="1"/>
</dbReference>
<dbReference type="InterPro" id="IPR054289">
    <property type="entry name" value="DUF7025"/>
</dbReference>
<comment type="caution">
    <text evidence="3">The sequence shown here is derived from an EMBL/GenBank/DDBJ whole genome shotgun (WGS) entry which is preliminary data.</text>
</comment>
<feature type="compositionally biased region" description="Basic and acidic residues" evidence="1">
    <location>
        <begin position="1232"/>
        <end position="1253"/>
    </location>
</feature>
<dbReference type="InterPro" id="IPR056599">
    <property type="entry name" value="AAA_lid_fung"/>
</dbReference>
<dbReference type="Pfam" id="PF22942">
    <property type="entry name" value="DUF7025"/>
    <property type="match status" value="1"/>
</dbReference>
<keyword evidence="4" id="KW-1185">Reference proteome</keyword>
<organism evidence="3 4">
    <name type="scientific">Diaporthe helianthi</name>
    <dbReference type="NCBI Taxonomy" id="158607"/>
    <lineage>
        <taxon>Eukaryota</taxon>
        <taxon>Fungi</taxon>
        <taxon>Dikarya</taxon>
        <taxon>Ascomycota</taxon>
        <taxon>Pezizomycotina</taxon>
        <taxon>Sordariomycetes</taxon>
        <taxon>Sordariomycetidae</taxon>
        <taxon>Diaporthales</taxon>
        <taxon>Diaporthaceae</taxon>
        <taxon>Diaporthe</taxon>
    </lineage>
</organism>
<dbReference type="Proteomes" id="UP000094444">
    <property type="component" value="Unassembled WGS sequence"/>
</dbReference>
<dbReference type="PANTHER" id="PTHR46411:SF2">
    <property type="entry name" value="AAA+ ATPASE DOMAIN-CONTAINING PROTEIN"/>
    <property type="match status" value="1"/>
</dbReference>
<dbReference type="Pfam" id="PF23232">
    <property type="entry name" value="AAA_lid_13"/>
    <property type="match status" value="1"/>
</dbReference>
<protein>
    <recommendedName>
        <fullName evidence="2">AAA+ ATPase domain-containing protein</fullName>
    </recommendedName>
</protein>
<feature type="compositionally biased region" description="Polar residues" evidence="1">
    <location>
        <begin position="31"/>
        <end position="55"/>
    </location>
</feature>
<feature type="region of interest" description="Disordered" evidence="1">
    <location>
        <begin position="349"/>
        <end position="369"/>
    </location>
</feature>
<proteinExistence type="predicted"/>
<evidence type="ECO:0000256" key="1">
    <source>
        <dbReference type="SAM" id="MobiDB-lite"/>
    </source>
</evidence>
<feature type="region of interest" description="Disordered" evidence="1">
    <location>
        <begin position="1232"/>
        <end position="1300"/>
    </location>
</feature>
<evidence type="ECO:0000313" key="4">
    <source>
        <dbReference type="Proteomes" id="UP000094444"/>
    </source>
</evidence>
<dbReference type="InParanoid" id="A0A2P5IEP0"/>
<evidence type="ECO:0000259" key="2">
    <source>
        <dbReference type="SMART" id="SM00382"/>
    </source>
</evidence>